<feature type="compositionally biased region" description="Basic and acidic residues" evidence="1">
    <location>
        <begin position="1"/>
        <end position="37"/>
    </location>
</feature>
<evidence type="ECO:0000256" key="1">
    <source>
        <dbReference type="SAM" id="MobiDB-lite"/>
    </source>
</evidence>
<sequence length="123" mass="13762">MASKNKENETHPDFDERIAESAERLKERESAALHATRDAVVSGTERTERALHRATDATASAAQRTHDRAARLGEKGQEKWAEGRDYAEQSLDRVFDYVRENPGKSLAMAVAGGWLLGSILRRR</sequence>
<feature type="region of interest" description="Disordered" evidence="1">
    <location>
        <begin position="1"/>
        <end position="47"/>
    </location>
</feature>
<reference evidence="2 3" key="1">
    <citation type="journal article" date="2017" name="Int. J. Syst. Evol. Microbiol.">
        <title>Oleiagrimonas citrea sp. nov., a marine bacterium isolated from tidal flat sediment and emended description of the genus Oleiagrimonas Fang et al. 2015 and Oleiagrimonas soli.</title>
        <authorList>
            <person name="Yang S.H."/>
            <person name="Seo H.S."/>
            <person name="Seong C.N."/>
            <person name="Kwon K.K."/>
        </authorList>
    </citation>
    <scope>NUCLEOTIDE SEQUENCE [LARGE SCALE GENOMIC DNA]</scope>
    <source>
        <strain evidence="2 3">MEBiC09124</strain>
    </source>
</reference>
<name>A0A846ZRV4_9GAMM</name>
<keyword evidence="3" id="KW-1185">Reference proteome</keyword>
<comment type="caution">
    <text evidence="2">The sequence shown here is derived from an EMBL/GenBank/DDBJ whole genome shotgun (WGS) entry which is preliminary data.</text>
</comment>
<accession>A0A846ZRV4</accession>
<dbReference type="RefSeq" id="WP_168609915.1">
    <property type="nucleotide sequence ID" value="NZ_JAAZQD010000006.1"/>
</dbReference>
<dbReference type="Proteomes" id="UP000541636">
    <property type="component" value="Unassembled WGS sequence"/>
</dbReference>
<protein>
    <recommendedName>
        <fullName evidence="4">DUF883 domain-containing protein</fullName>
    </recommendedName>
</protein>
<dbReference type="AlphaFoldDB" id="A0A846ZRV4"/>
<evidence type="ECO:0000313" key="2">
    <source>
        <dbReference type="EMBL" id="NKZ40121.1"/>
    </source>
</evidence>
<gene>
    <name evidence="2" type="ORF">HF690_14270</name>
</gene>
<proteinExistence type="predicted"/>
<dbReference type="EMBL" id="JAAZQD010000006">
    <property type="protein sequence ID" value="NKZ40121.1"/>
    <property type="molecule type" value="Genomic_DNA"/>
</dbReference>
<evidence type="ECO:0008006" key="4">
    <source>
        <dbReference type="Google" id="ProtNLM"/>
    </source>
</evidence>
<evidence type="ECO:0000313" key="3">
    <source>
        <dbReference type="Proteomes" id="UP000541636"/>
    </source>
</evidence>
<organism evidence="2 3">
    <name type="scientific">Oleiagrimonas citrea</name>
    <dbReference type="NCBI Taxonomy" id="1665687"/>
    <lineage>
        <taxon>Bacteria</taxon>
        <taxon>Pseudomonadati</taxon>
        <taxon>Pseudomonadota</taxon>
        <taxon>Gammaproteobacteria</taxon>
        <taxon>Lysobacterales</taxon>
        <taxon>Rhodanobacteraceae</taxon>
        <taxon>Oleiagrimonas</taxon>
    </lineage>
</organism>